<accession>A0A7R9PZH4</accession>
<dbReference type="PANTHER" id="PTHR24543:SF291">
    <property type="entry name" value="SMOKE ALARM, ISOFORM D"/>
    <property type="match status" value="1"/>
</dbReference>
<protein>
    <recommendedName>
        <fullName evidence="1">F5/8 type C domain-containing protein</fullName>
    </recommendedName>
</protein>
<evidence type="ECO:0000313" key="2">
    <source>
        <dbReference type="EMBL" id="CAD7626661.1"/>
    </source>
</evidence>
<dbReference type="PANTHER" id="PTHR24543">
    <property type="entry name" value="MULTICOPPER OXIDASE-RELATED"/>
    <property type="match status" value="1"/>
</dbReference>
<dbReference type="SMART" id="SM00231">
    <property type="entry name" value="FA58C"/>
    <property type="match status" value="1"/>
</dbReference>
<dbReference type="OrthoDB" id="6502960at2759"/>
<dbReference type="InterPro" id="IPR008979">
    <property type="entry name" value="Galactose-bd-like_sf"/>
</dbReference>
<dbReference type="Proteomes" id="UP000759131">
    <property type="component" value="Unassembled WGS sequence"/>
</dbReference>
<dbReference type="Pfam" id="PF00754">
    <property type="entry name" value="F5_F8_type_C"/>
    <property type="match status" value="1"/>
</dbReference>
<gene>
    <name evidence="2" type="ORF">OSB1V03_LOCUS7094</name>
</gene>
<dbReference type="EMBL" id="OC858603">
    <property type="protein sequence ID" value="CAD7626661.1"/>
    <property type="molecule type" value="Genomic_DNA"/>
</dbReference>
<dbReference type="EMBL" id="CAJPIZ010004028">
    <property type="protein sequence ID" value="CAG2107091.1"/>
    <property type="molecule type" value="Genomic_DNA"/>
</dbReference>
<proteinExistence type="predicted"/>
<dbReference type="Gene3D" id="2.60.120.260">
    <property type="entry name" value="Galactose-binding domain-like"/>
    <property type="match status" value="1"/>
</dbReference>
<evidence type="ECO:0000259" key="1">
    <source>
        <dbReference type="PROSITE" id="PS50022"/>
    </source>
</evidence>
<evidence type="ECO:0000313" key="3">
    <source>
        <dbReference type="Proteomes" id="UP000759131"/>
    </source>
</evidence>
<dbReference type="SUPFAM" id="SSF49785">
    <property type="entry name" value="Galactose-binding domain-like"/>
    <property type="match status" value="1"/>
</dbReference>
<organism evidence="2">
    <name type="scientific">Medioppia subpectinata</name>
    <dbReference type="NCBI Taxonomy" id="1979941"/>
    <lineage>
        <taxon>Eukaryota</taxon>
        <taxon>Metazoa</taxon>
        <taxon>Ecdysozoa</taxon>
        <taxon>Arthropoda</taxon>
        <taxon>Chelicerata</taxon>
        <taxon>Arachnida</taxon>
        <taxon>Acari</taxon>
        <taxon>Acariformes</taxon>
        <taxon>Sarcoptiformes</taxon>
        <taxon>Oribatida</taxon>
        <taxon>Brachypylina</taxon>
        <taxon>Oppioidea</taxon>
        <taxon>Oppiidae</taxon>
        <taxon>Medioppia</taxon>
    </lineage>
</organism>
<feature type="domain" description="F5/8 type C" evidence="1">
    <location>
        <begin position="1259"/>
        <end position="1405"/>
    </location>
</feature>
<reference evidence="2" key="1">
    <citation type="submission" date="2020-11" db="EMBL/GenBank/DDBJ databases">
        <authorList>
            <person name="Tran Van P."/>
        </authorList>
    </citation>
    <scope>NUCLEOTIDE SEQUENCE</scope>
</reference>
<feature type="non-terminal residue" evidence="2">
    <location>
        <position position="1"/>
    </location>
</feature>
<dbReference type="InterPro" id="IPR000421">
    <property type="entry name" value="FA58C"/>
</dbReference>
<dbReference type="PROSITE" id="PS50022">
    <property type="entry name" value="FA58C_3"/>
    <property type="match status" value="1"/>
</dbReference>
<name>A0A7R9PZH4_9ACAR</name>
<keyword evidence="3" id="KW-1185">Reference proteome</keyword>
<sequence>RTSGLDLLLELYTKDILNEDYSPALSLYNITVSNKVAGIGFLTNGAPPKPKLHLNQINNNVYDRIALDFGTVANNGADGNKMSVFFSVALVRKSNMTAGSKHFVTVGAEYNQGSYVWVGVSQVTAETIPAAEDQKLADVNVKGVPTIALDSALTFTAEALLEFRSDNIILEMWGPSHAYEPNNVIAMGQIGVNEFGLNYQSVPNQPQHYLTKRIESQSRLSYQKAILDMGLITNTGEKVGKPSADSNNKLVFTLTVYATNNKENVGKEVPINMQITIGNNTVWKQTFDVKVTERKLEKSVARMLVSNANYYPLMGYQGNLITLTLNTEFSESNTFTDFSVVVEVPTARKLALLEPCSARLVKEETGINIPYVDSRQIEPTLEGNQYIFNFGRIQLIKQRSPSKKNENTLVTQIILKIAFHEENIEGKALSANVKTISGVKSIKVKSEDIKIIAEKKSALPEIGVRKVVPWDELYVDGAMSVNIDMQLPTSAAYEGVKLEVHGNNETALNLPEISICRLEVTQVGQSMPCSCVGIENTNKNKVSYEKHNNKNTTLYDYSAISVGDLSVRSTPSPQSERNYNLNFVATILDGSYVQTGVNYPFYVGLTIGADLIWSTNMTFPMKLEAPQDMPSGMTPKLVSHLKDKSPINPGFTTEAIIRLETPVHTVTNYSLEVYPIDEDVSICGVWITHIGRNMPCLNPDIKADYEMTRIGENNKAVMNFKNVANTGPNYLMSPEDEIKANTIELTAMFRVRGSAISNKNIQFIAKYGQNELSVKSKLEIPVLKSSSKSIKEFKSPKVFTFDTSDGSRIAGVGTSSLLTFDMELEANSQAPIRAELIGSKEFEICDANVIKIGSNYPCFSPFDLKKRDSVFDLGMICNTFLNRDDIHENRVRLAVAVRFHDNLKVGQNVRLVGQGFVGNSSIGKRQNVDLVVAKDGEQTLSLISDAKIAPKNMTPFAAKIRNKVWIAFNLTIPPKSTLKVGVEVRGAVEENRAVITVHGLRIRSGGVNIACPMANANPVLKFESSVENSQHDIVSADLGFLSNFGFSHAFGSALPGDDDITVEVLAQFTDHPITDENSDHIIKMTAIFGDSSDAHRISAAKYMRVLRTHSERPIIETEIIINNSTIYDRKQVIDAVAIIKHSNASTGEPANPSLRLFLPPYIKFGRILSFNTKDQPIVQNNTIGATVDIVLQWILFPDVFVVNFTLIVDPENQRGYGKNETYVSTPYRMLCEHFRVSVSSKFPCSQLKDFIFRAKSSECDNALGMGNGLIKDCQISGSSAVSANYAPHFGRYNSGNFWAPSIRFWSQRQYLQVDFLRKTRVTKVVVQSLRGNRKVMAYTLQASDNNKIWFSVNDVSYLSYSEGFATDFIQRPQEARYYRFLIEEASDTNRENDQFIAVRLEFFGCYLEGDDTTNMTCTDKPNTWFSDASDRLNRHVSADPYNHVVYFCDSTSDMNQQVCYYTNSGGSTWNIIGRSIDTIEGYDLVSGKMFAIDSERPSYLSTKDGLRWTPESYETFNQTVSHHKFQHKIIVPGLNKEGIRRMNIKGENWKALHDGLYFEDSAVPKAYWNKCCKI</sequence>